<sequence>MTTCMPVLTELCRLLLEIGVNVLGLGNLAVHTLAIPMEVIARFAYDRPLVFTGICIAVLLLWQFGGAIVAFLQSASAATVVSNPEIASALTTDIAIPAFTMAIGALR</sequence>
<dbReference type="Proteomes" id="UP001164746">
    <property type="component" value="Chromosome 16"/>
</dbReference>
<feature type="transmembrane region" description="Helical" evidence="1">
    <location>
        <begin position="49"/>
        <end position="74"/>
    </location>
</feature>
<keyword evidence="1" id="KW-0812">Transmembrane</keyword>
<gene>
    <name evidence="2" type="ORF">MAR_003355</name>
</gene>
<evidence type="ECO:0000256" key="1">
    <source>
        <dbReference type="SAM" id="Phobius"/>
    </source>
</evidence>
<proteinExistence type="predicted"/>
<name>A0ABY7G8V8_MYAAR</name>
<dbReference type="EMBL" id="CP111027">
    <property type="protein sequence ID" value="WAR29787.1"/>
    <property type="molecule type" value="Genomic_DNA"/>
</dbReference>
<accession>A0ABY7G8V8</accession>
<keyword evidence="3" id="KW-1185">Reference proteome</keyword>
<keyword evidence="1" id="KW-1133">Transmembrane helix</keyword>
<keyword evidence="1" id="KW-0472">Membrane</keyword>
<evidence type="ECO:0000313" key="3">
    <source>
        <dbReference type="Proteomes" id="UP001164746"/>
    </source>
</evidence>
<evidence type="ECO:0000313" key="2">
    <source>
        <dbReference type="EMBL" id="WAR29787.1"/>
    </source>
</evidence>
<protein>
    <submittedName>
        <fullName evidence="2">Uncharacterized protein</fullName>
    </submittedName>
</protein>
<feature type="transmembrane region" description="Helical" evidence="1">
    <location>
        <begin position="18"/>
        <end position="37"/>
    </location>
</feature>
<organism evidence="2 3">
    <name type="scientific">Mya arenaria</name>
    <name type="common">Soft-shell clam</name>
    <dbReference type="NCBI Taxonomy" id="6604"/>
    <lineage>
        <taxon>Eukaryota</taxon>
        <taxon>Metazoa</taxon>
        <taxon>Spiralia</taxon>
        <taxon>Lophotrochozoa</taxon>
        <taxon>Mollusca</taxon>
        <taxon>Bivalvia</taxon>
        <taxon>Autobranchia</taxon>
        <taxon>Heteroconchia</taxon>
        <taxon>Euheterodonta</taxon>
        <taxon>Imparidentia</taxon>
        <taxon>Neoheterodontei</taxon>
        <taxon>Myida</taxon>
        <taxon>Myoidea</taxon>
        <taxon>Myidae</taxon>
        <taxon>Mya</taxon>
    </lineage>
</organism>
<reference evidence="2" key="1">
    <citation type="submission" date="2022-11" db="EMBL/GenBank/DDBJ databases">
        <title>Centuries of genome instability and evolution in soft-shell clam transmissible cancer (bioRxiv).</title>
        <authorList>
            <person name="Hart S.F.M."/>
            <person name="Yonemitsu M.A."/>
            <person name="Giersch R.M."/>
            <person name="Beal B.F."/>
            <person name="Arriagada G."/>
            <person name="Davis B.W."/>
            <person name="Ostrander E.A."/>
            <person name="Goff S.P."/>
            <person name="Metzger M.J."/>
        </authorList>
    </citation>
    <scope>NUCLEOTIDE SEQUENCE</scope>
    <source>
        <strain evidence="2">MELC-2E11</strain>
        <tissue evidence="2">Siphon/mantle</tissue>
    </source>
</reference>